<evidence type="ECO:0000313" key="16">
    <source>
        <dbReference type="Proteomes" id="UP000033608"/>
    </source>
</evidence>
<dbReference type="Gene3D" id="1.10.8.280">
    <property type="entry name" value="ABC transporter ATPase domain-like"/>
    <property type="match status" value="1"/>
</dbReference>
<dbReference type="GO" id="GO:0006281">
    <property type="term" value="P:DNA repair"/>
    <property type="evidence" value="ECO:0007669"/>
    <property type="project" value="UniProtKB-KW"/>
</dbReference>
<evidence type="ECO:0000256" key="12">
    <source>
        <dbReference type="ARBA" id="ARBA00039316"/>
    </source>
</evidence>
<keyword evidence="10" id="KW-0234">DNA repair</keyword>
<dbReference type="GO" id="GO:0003677">
    <property type="term" value="F:DNA binding"/>
    <property type="evidence" value="ECO:0007669"/>
    <property type="project" value="UniProtKB-KW"/>
</dbReference>
<evidence type="ECO:0000256" key="11">
    <source>
        <dbReference type="ARBA" id="ARBA00038000"/>
    </source>
</evidence>
<dbReference type="InterPro" id="IPR003439">
    <property type="entry name" value="ABC_transporter-like_ATP-bd"/>
</dbReference>
<name>A0A0F5LEF2_9HYPH</name>
<dbReference type="CDD" id="cd03270">
    <property type="entry name" value="ABC_UvrA_I"/>
    <property type="match status" value="1"/>
</dbReference>
<evidence type="ECO:0000256" key="7">
    <source>
        <dbReference type="ARBA" id="ARBA00022840"/>
    </source>
</evidence>
<dbReference type="OrthoDB" id="9809851at2"/>
<dbReference type="EMBL" id="LAJF01000106">
    <property type="protein sequence ID" value="KKB80564.1"/>
    <property type="molecule type" value="Genomic_DNA"/>
</dbReference>
<dbReference type="Gene3D" id="3.40.50.300">
    <property type="entry name" value="P-loop containing nucleotide triphosphate hydrolases"/>
    <property type="match status" value="3"/>
</dbReference>
<protein>
    <recommendedName>
        <fullName evidence="12">UvrABC system protein A</fullName>
    </recommendedName>
    <alternativeName>
        <fullName evidence="13">Excinuclease ABC subunit A</fullName>
    </alternativeName>
</protein>
<sequence>MYGAIRIRGARENNLKSISLDIPKRQITVFTGVSGSGKSSLVFGTIAAESQRLINETYPAFVQQFMPHYGQPDADQLENISAAIIVDQQRLGGNSRSTVATVTDAAQMLRVLFSRLAEPKLGSPNLYSYNDPRGMCPDCEGIGQVAAMDMTAVIDETRSLRDGALLPKGFEVDSWWAGAYFNAGLFDIDKPVRDFTAEEREMLFNLDDGRKVKVGKINITYEGVVAKLKKGLGSKDPESLQPHMRAEYDRIFTRALCPACHGARLNQQALASRIEGHNIAELSAMQVSELAKLVRAIAAPQVGPMLEALALRLENLVTIGLGYLSLDRESSTLSGGESQRVKMVRHLGSSLTDITYIFDEPSVGLHPHDVGRLAGLMQQLRDKGNTVLIVEHKPDMIAIADHVVDMGPFAGSRGGEVVYEGDYAGLLTSGTLTGDHMSKHQAIKGKVRPAMGELKIAHAVLNNLRDVSVSIPMGVLTAVTGVAGSGKSSLIQGCLPKAYPDTIIIDQNLARGSRRSNTATYTGILDNVRKAFAKANGVDAALFSANSKGACPDCNGLGVIYTDLAHLDPMVTTCETCEGKRFTAEVLEHQLRGKSISDVYEMSIADAVGFFTEAPIARILRGLEDVGLGYLTLGQPLSTLSGGERQRLKLAAELGKTGNIYVLDEPTTGLHMNDVDTLIGLFDRLVEAGSTVIVIEHNLDVISRADWVIDLGPGAGQDGGRIQFEGPPADLAAHKGSLTGQHLAARNGR</sequence>
<evidence type="ECO:0000256" key="13">
    <source>
        <dbReference type="ARBA" id="ARBA00042156"/>
    </source>
</evidence>
<evidence type="ECO:0000256" key="8">
    <source>
        <dbReference type="ARBA" id="ARBA00022881"/>
    </source>
</evidence>
<organism evidence="15 16">
    <name type="scientific">Devosia limi DSM 17137</name>
    <dbReference type="NCBI Taxonomy" id="1121477"/>
    <lineage>
        <taxon>Bacteria</taxon>
        <taxon>Pseudomonadati</taxon>
        <taxon>Pseudomonadota</taxon>
        <taxon>Alphaproteobacteria</taxon>
        <taxon>Hyphomicrobiales</taxon>
        <taxon>Devosiaceae</taxon>
        <taxon>Devosia</taxon>
    </lineage>
</organism>
<reference evidence="15 16" key="1">
    <citation type="submission" date="2015-03" db="EMBL/GenBank/DDBJ databases">
        <authorList>
            <person name="Hassan Y.I."/>
            <person name="Lepp D."/>
            <person name="Zhou T."/>
        </authorList>
    </citation>
    <scope>NUCLEOTIDE SEQUENCE [LARGE SCALE GENOMIC DNA]</scope>
    <source>
        <strain evidence="15 16">DSM 17137</strain>
    </source>
</reference>
<dbReference type="PANTHER" id="PTHR43152">
    <property type="entry name" value="UVRABC SYSTEM PROTEIN A"/>
    <property type="match status" value="1"/>
</dbReference>
<dbReference type="PANTHER" id="PTHR43152:SF2">
    <property type="entry name" value="DRUG RESISTANCE ABC TRANSPORTER"/>
    <property type="match status" value="1"/>
</dbReference>
<evidence type="ECO:0000256" key="9">
    <source>
        <dbReference type="ARBA" id="ARBA00023125"/>
    </source>
</evidence>
<comment type="caution">
    <text evidence="15">The sequence shown here is derived from an EMBL/GenBank/DDBJ whole genome shotgun (WGS) entry which is preliminary data.</text>
</comment>
<dbReference type="Gene3D" id="1.20.1580.10">
    <property type="entry name" value="ABC transporter ATPase like domain"/>
    <property type="match status" value="2"/>
</dbReference>
<comment type="similarity">
    <text evidence="11">Belongs to the ABC transporter superfamily. UvrA family.</text>
</comment>
<comment type="subcellular location">
    <subcellularLocation>
        <location evidence="1">Cytoplasm</location>
    </subcellularLocation>
</comment>
<dbReference type="AlphaFoldDB" id="A0A0F5LEF2"/>
<keyword evidence="9" id="KW-0238">DNA-binding</keyword>
<keyword evidence="6" id="KW-0228">DNA excision</keyword>
<evidence type="ECO:0000256" key="1">
    <source>
        <dbReference type="ARBA" id="ARBA00004496"/>
    </source>
</evidence>
<evidence type="ECO:0000256" key="2">
    <source>
        <dbReference type="ARBA" id="ARBA00022490"/>
    </source>
</evidence>
<keyword evidence="2" id="KW-0963">Cytoplasm</keyword>
<dbReference type="GO" id="GO:0016887">
    <property type="term" value="F:ATP hydrolysis activity"/>
    <property type="evidence" value="ECO:0007669"/>
    <property type="project" value="InterPro"/>
</dbReference>
<dbReference type="InterPro" id="IPR017871">
    <property type="entry name" value="ABC_transporter-like_CS"/>
</dbReference>
<evidence type="ECO:0000256" key="4">
    <source>
        <dbReference type="ARBA" id="ARBA00022741"/>
    </source>
</evidence>
<evidence type="ECO:0000256" key="10">
    <source>
        <dbReference type="ARBA" id="ARBA00023204"/>
    </source>
</evidence>
<keyword evidence="16" id="KW-1185">Reference proteome</keyword>
<evidence type="ECO:0000256" key="5">
    <source>
        <dbReference type="ARBA" id="ARBA00022763"/>
    </source>
</evidence>
<dbReference type="GO" id="GO:0004518">
    <property type="term" value="F:nuclease activity"/>
    <property type="evidence" value="ECO:0007669"/>
    <property type="project" value="UniProtKB-KW"/>
</dbReference>
<evidence type="ECO:0000259" key="14">
    <source>
        <dbReference type="PROSITE" id="PS50893"/>
    </source>
</evidence>
<keyword evidence="4" id="KW-0547">Nucleotide-binding</keyword>
<keyword evidence="3" id="KW-0677">Repeat</keyword>
<keyword evidence="5" id="KW-0227">DNA damage</keyword>
<evidence type="ECO:0000256" key="3">
    <source>
        <dbReference type="ARBA" id="ARBA00022737"/>
    </source>
</evidence>
<accession>A0A0F5LEF2</accession>
<evidence type="ECO:0000256" key="6">
    <source>
        <dbReference type="ARBA" id="ARBA00022769"/>
    </source>
</evidence>
<gene>
    <name evidence="15" type="ORF">VW29_17185</name>
</gene>
<feature type="domain" description="ABC transporter" evidence="14">
    <location>
        <begin position="432"/>
        <end position="738"/>
    </location>
</feature>
<evidence type="ECO:0000313" key="15">
    <source>
        <dbReference type="EMBL" id="KKB80564.1"/>
    </source>
</evidence>
<keyword evidence="7" id="KW-0067">ATP-binding</keyword>
<dbReference type="PATRIC" id="fig|1121477.3.peg.185"/>
<dbReference type="PROSITE" id="PS00211">
    <property type="entry name" value="ABC_TRANSPORTER_1"/>
    <property type="match status" value="1"/>
</dbReference>
<dbReference type="PROSITE" id="PS50893">
    <property type="entry name" value="ABC_TRANSPORTER_2"/>
    <property type="match status" value="1"/>
</dbReference>
<dbReference type="Pfam" id="PF00005">
    <property type="entry name" value="ABC_tran"/>
    <property type="match status" value="1"/>
</dbReference>
<proteinExistence type="inferred from homology"/>
<dbReference type="SUPFAM" id="SSF52540">
    <property type="entry name" value="P-loop containing nucleoside triphosphate hydrolases"/>
    <property type="match status" value="2"/>
</dbReference>
<dbReference type="InterPro" id="IPR027417">
    <property type="entry name" value="P-loop_NTPase"/>
</dbReference>
<dbReference type="GO" id="GO:0005524">
    <property type="term" value="F:ATP binding"/>
    <property type="evidence" value="ECO:0007669"/>
    <property type="project" value="UniProtKB-KW"/>
</dbReference>
<dbReference type="Proteomes" id="UP000033608">
    <property type="component" value="Unassembled WGS sequence"/>
</dbReference>
<dbReference type="GO" id="GO:0005737">
    <property type="term" value="C:cytoplasm"/>
    <property type="evidence" value="ECO:0007669"/>
    <property type="project" value="UniProtKB-SubCell"/>
</dbReference>
<dbReference type="STRING" id="1121477.SAMN02745223_02143"/>
<keyword evidence="8" id="KW-0267">Excision nuclease</keyword>